<dbReference type="PANTHER" id="PTHR46984">
    <property type="entry name" value="LEUCINE-RICH REPEAT-CONTAINING PROTEIN 71"/>
    <property type="match status" value="1"/>
</dbReference>
<dbReference type="AlphaFoldDB" id="A0A8S3F426"/>
<organism evidence="1 3">
    <name type="scientific">Rotaria magnacalcarata</name>
    <dbReference type="NCBI Taxonomy" id="392030"/>
    <lineage>
        <taxon>Eukaryota</taxon>
        <taxon>Metazoa</taxon>
        <taxon>Spiralia</taxon>
        <taxon>Gnathifera</taxon>
        <taxon>Rotifera</taxon>
        <taxon>Eurotatoria</taxon>
        <taxon>Bdelloidea</taxon>
        <taxon>Philodinida</taxon>
        <taxon>Philodinidae</taxon>
        <taxon>Rotaria</taxon>
    </lineage>
</organism>
<name>A0A8S3F426_9BILA</name>
<reference evidence="1" key="1">
    <citation type="submission" date="2021-02" db="EMBL/GenBank/DDBJ databases">
        <authorList>
            <person name="Nowell W R."/>
        </authorList>
    </citation>
    <scope>NUCLEOTIDE SEQUENCE</scope>
</reference>
<proteinExistence type="predicted"/>
<evidence type="ECO:0000313" key="3">
    <source>
        <dbReference type="Proteomes" id="UP000681967"/>
    </source>
</evidence>
<dbReference type="InterPro" id="IPR053040">
    <property type="entry name" value="LRR-containing_protein_71"/>
</dbReference>
<dbReference type="Pfam" id="PF13516">
    <property type="entry name" value="LRR_6"/>
    <property type="match status" value="2"/>
</dbReference>
<dbReference type="SUPFAM" id="SSF52047">
    <property type="entry name" value="RNI-like"/>
    <property type="match status" value="1"/>
</dbReference>
<evidence type="ECO:0000313" key="2">
    <source>
        <dbReference type="EMBL" id="CAF5192370.1"/>
    </source>
</evidence>
<accession>A0A8S3F426</accession>
<dbReference type="EMBL" id="CAJOBJ010338691">
    <property type="protein sequence ID" value="CAF5192370.1"/>
    <property type="molecule type" value="Genomic_DNA"/>
</dbReference>
<dbReference type="SMART" id="SM00368">
    <property type="entry name" value="LRR_RI"/>
    <property type="match status" value="3"/>
</dbReference>
<dbReference type="Proteomes" id="UP000681967">
    <property type="component" value="Unassembled WGS sequence"/>
</dbReference>
<dbReference type="InterPro" id="IPR032675">
    <property type="entry name" value="LRR_dom_sf"/>
</dbReference>
<sequence>MNSNSEQLENRPRLVNFSGRKLTDATIESMVKDKTIHAHCTQLNLSSNNLTCYGCWVIANALRTNTTLTQLNLSENQISQDGAKYLADVLYENTALMQLNLGSNQIKDGGVQCLADALQQNT</sequence>
<dbReference type="InterPro" id="IPR001611">
    <property type="entry name" value="Leu-rich_rpt"/>
</dbReference>
<gene>
    <name evidence="1" type="ORF">BYL167_LOCUS64534</name>
    <name evidence="2" type="ORF">GIL414_LOCUS73456</name>
</gene>
<dbReference type="PANTHER" id="PTHR46984:SF1">
    <property type="entry name" value="LEUCINE-RICH REPEAT-CONTAINING PROTEIN 71"/>
    <property type="match status" value="1"/>
</dbReference>
<comment type="caution">
    <text evidence="1">The sequence shown here is derived from an EMBL/GenBank/DDBJ whole genome shotgun (WGS) entry which is preliminary data.</text>
</comment>
<feature type="non-terminal residue" evidence="1">
    <location>
        <position position="122"/>
    </location>
</feature>
<protein>
    <submittedName>
        <fullName evidence="1">Uncharacterized protein</fullName>
    </submittedName>
</protein>
<dbReference type="Proteomes" id="UP000681720">
    <property type="component" value="Unassembled WGS sequence"/>
</dbReference>
<dbReference type="Gene3D" id="3.80.10.10">
    <property type="entry name" value="Ribonuclease Inhibitor"/>
    <property type="match status" value="1"/>
</dbReference>
<evidence type="ECO:0000313" key="1">
    <source>
        <dbReference type="EMBL" id="CAF5102397.1"/>
    </source>
</evidence>
<dbReference type="EMBL" id="CAJOBH010239061">
    <property type="protein sequence ID" value="CAF5102397.1"/>
    <property type="molecule type" value="Genomic_DNA"/>
</dbReference>